<organism evidence="1">
    <name type="scientific">Oikopleura dioica</name>
    <name type="common">Tunicate</name>
    <dbReference type="NCBI Taxonomy" id="34765"/>
    <lineage>
        <taxon>Eukaryota</taxon>
        <taxon>Metazoa</taxon>
        <taxon>Chordata</taxon>
        <taxon>Tunicata</taxon>
        <taxon>Appendicularia</taxon>
        <taxon>Copelata</taxon>
        <taxon>Oikopleuridae</taxon>
        <taxon>Oikopleura</taxon>
    </lineage>
</organism>
<evidence type="ECO:0000313" key="2">
    <source>
        <dbReference type="EMBL" id="CBY38537.1"/>
    </source>
</evidence>
<gene>
    <name evidence="1" type="ORF">GSOID_T00016826001</name>
    <name evidence="2" type="ORF">GSOID_T00032487001</name>
</gene>
<protein>
    <submittedName>
        <fullName evidence="1">Uncharacterized protein</fullName>
    </submittedName>
</protein>
<dbReference type="EMBL" id="FN653089">
    <property type="protein sequence ID" value="CBY11652.1"/>
    <property type="molecule type" value="Genomic_DNA"/>
</dbReference>
<name>E4XP64_OIKDI</name>
<dbReference type="Proteomes" id="UP000011014">
    <property type="component" value="Unassembled WGS sequence"/>
</dbReference>
<dbReference type="Proteomes" id="UP000001307">
    <property type="component" value="Unassembled WGS sequence"/>
</dbReference>
<dbReference type="AlphaFoldDB" id="E4XP64"/>
<keyword evidence="3" id="KW-1185">Reference proteome</keyword>
<reference evidence="1" key="1">
    <citation type="journal article" date="2010" name="Science">
        <title>Plasticity of animal genome architecture unmasked by rapid evolution of a pelagic tunicate.</title>
        <authorList>
            <person name="Denoeud F."/>
            <person name="Henriet S."/>
            <person name="Mungpakdee S."/>
            <person name="Aury J.M."/>
            <person name="Da Silva C."/>
            <person name="Brinkmann H."/>
            <person name="Mikhaleva J."/>
            <person name="Olsen L.C."/>
            <person name="Jubin C."/>
            <person name="Canestro C."/>
            <person name="Bouquet J.M."/>
            <person name="Danks G."/>
            <person name="Poulain J."/>
            <person name="Campsteijn C."/>
            <person name="Adamski M."/>
            <person name="Cross I."/>
            <person name="Yadetie F."/>
            <person name="Muffato M."/>
            <person name="Louis A."/>
            <person name="Butcher S."/>
            <person name="Tsagkogeorga G."/>
            <person name="Konrad A."/>
            <person name="Singh S."/>
            <person name="Jensen M.F."/>
            <person name="Cong E.H."/>
            <person name="Eikeseth-Otteraa H."/>
            <person name="Noel B."/>
            <person name="Anthouard V."/>
            <person name="Porcel B.M."/>
            <person name="Kachouri-Lafond R."/>
            <person name="Nishino A."/>
            <person name="Ugolini M."/>
            <person name="Chourrout P."/>
            <person name="Nishida H."/>
            <person name="Aasland R."/>
            <person name="Huzurbazar S."/>
            <person name="Westhof E."/>
            <person name="Delsuc F."/>
            <person name="Lehrach H."/>
            <person name="Reinhardt R."/>
            <person name="Weissenbach J."/>
            <person name="Roy S.W."/>
            <person name="Artiguenave F."/>
            <person name="Postlethwait J.H."/>
            <person name="Manak J.R."/>
            <person name="Thompson E.M."/>
            <person name="Jaillon O."/>
            <person name="Du Pasquier L."/>
            <person name="Boudinot P."/>
            <person name="Liberles D.A."/>
            <person name="Volff J.N."/>
            <person name="Philippe H."/>
            <person name="Lenhard B."/>
            <person name="Roest Crollius H."/>
            <person name="Wincker P."/>
            <person name="Chourrout D."/>
        </authorList>
    </citation>
    <scope>NUCLEOTIDE SEQUENCE [LARGE SCALE GENOMIC DNA]</scope>
</reference>
<dbReference type="InParanoid" id="E4XP64"/>
<evidence type="ECO:0000313" key="1">
    <source>
        <dbReference type="EMBL" id="CBY11652.1"/>
    </source>
</evidence>
<dbReference type="EMBL" id="FN655253">
    <property type="protein sequence ID" value="CBY38537.1"/>
    <property type="molecule type" value="Genomic_DNA"/>
</dbReference>
<proteinExistence type="predicted"/>
<sequence length="151" mass="17551">MSASINISVTGASNAVDYVRQRILDDIENNPMNSKEEKEEKTKQVEKTMDRMIKATNKNCYHLEGNVVPIEIQNGIKTTNTAIGFFPYMLDLIFATHKKCRQKHRVAWKRRFDKLQNTLWNKEVNGETQHKSPFNPEEVFRSVMDKMETDG</sequence>
<evidence type="ECO:0000313" key="3">
    <source>
        <dbReference type="Proteomes" id="UP000001307"/>
    </source>
</evidence>
<accession>E4XP64</accession>